<dbReference type="AlphaFoldDB" id="A0A4Y2KUZ2"/>
<keyword evidence="1" id="KW-1133">Transmembrane helix</keyword>
<evidence type="ECO:0000256" key="1">
    <source>
        <dbReference type="SAM" id="Phobius"/>
    </source>
</evidence>
<keyword evidence="1" id="KW-0472">Membrane</keyword>
<dbReference type="EMBL" id="BGPR01005020">
    <property type="protein sequence ID" value="GBN05989.1"/>
    <property type="molecule type" value="Genomic_DNA"/>
</dbReference>
<dbReference type="Proteomes" id="UP000499080">
    <property type="component" value="Unassembled WGS sequence"/>
</dbReference>
<gene>
    <name evidence="2" type="ORF">AVEN_248252_1</name>
</gene>
<feature type="transmembrane region" description="Helical" evidence="1">
    <location>
        <begin position="263"/>
        <end position="284"/>
    </location>
</feature>
<comment type="caution">
    <text evidence="2">The sequence shown here is derived from an EMBL/GenBank/DDBJ whole genome shotgun (WGS) entry which is preliminary data.</text>
</comment>
<accession>A0A4Y2KUZ2</accession>
<organism evidence="2 3">
    <name type="scientific">Araneus ventricosus</name>
    <name type="common">Orbweaver spider</name>
    <name type="synonym">Epeira ventricosa</name>
    <dbReference type="NCBI Taxonomy" id="182803"/>
    <lineage>
        <taxon>Eukaryota</taxon>
        <taxon>Metazoa</taxon>
        <taxon>Ecdysozoa</taxon>
        <taxon>Arthropoda</taxon>
        <taxon>Chelicerata</taxon>
        <taxon>Arachnida</taxon>
        <taxon>Araneae</taxon>
        <taxon>Araneomorphae</taxon>
        <taxon>Entelegynae</taxon>
        <taxon>Araneoidea</taxon>
        <taxon>Araneidae</taxon>
        <taxon>Araneus</taxon>
    </lineage>
</organism>
<feature type="transmembrane region" description="Helical" evidence="1">
    <location>
        <begin position="86"/>
        <end position="106"/>
    </location>
</feature>
<reference evidence="2 3" key="1">
    <citation type="journal article" date="2019" name="Sci. Rep.">
        <title>Orb-weaving spider Araneus ventricosus genome elucidates the spidroin gene catalogue.</title>
        <authorList>
            <person name="Kono N."/>
            <person name="Nakamura H."/>
            <person name="Ohtoshi R."/>
            <person name="Moran D.A.P."/>
            <person name="Shinohara A."/>
            <person name="Yoshida Y."/>
            <person name="Fujiwara M."/>
            <person name="Mori M."/>
            <person name="Tomita M."/>
            <person name="Arakawa K."/>
        </authorList>
    </citation>
    <scope>NUCLEOTIDE SEQUENCE [LARGE SCALE GENOMIC DNA]</scope>
</reference>
<sequence length="285" mass="32529">MSILTWYALRRNKQMFTTLMSSLNNSHPFKLTKFETCFLFLICTTPIIHTSMKGISVFFSHEGENTIYGVEVNLNLKGSVSIIKHMVTYLVYPTWANLLVLIYCLLCKTLCRSLSNLSTAIEKCSPQQFTLSKQVDIIKQELEINRVVRYLQAIFSVPSLLLSIAHFSVCISALGTSFNVPTLKMGWYCVIKFSLTLANSFIGLVTFLWMAGGLPVEAAKFKEAFRRKISQRVMFLRKEEEIHFEKYLPDVSSYVLSGWNIIYFQRSSILAVAGTLLTYTMLLIN</sequence>
<proteinExistence type="predicted"/>
<keyword evidence="3" id="KW-1185">Reference proteome</keyword>
<feature type="transmembrane region" description="Helical" evidence="1">
    <location>
        <begin position="186"/>
        <end position="211"/>
    </location>
</feature>
<name>A0A4Y2KUZ2_ARAVE</name>
<evidence type="ECO:0000313" key="2">
    <source>
        <dbReference type="EMBL" id="GBN05989.1"/>
    </source>
</evidence>
<feature type="transmembrane region" description="Helical" evidence="1">
    <location>
        <begin position="150"/>
        <end position="174"/>
    </location>
</feature>
<protein>
    <recommendedName>
        <fullName evidence="4">Gustatory receptor</fullName>
    </recommendedName>
</protein>
<evidence type="ECO:0000313" key="3">
    <source>
        <dbReference type="Proteomes" id="UP000499080"/>
    </source>
</evidence>
<keyword evidence="1" id="KW-0812">Transmembrane</keyword>
<evidence type="ECO:0008006" key="4">
    <source>
        <dbReference type="Google" id="ProtNLM"/>
    </source>
</evidence>
<dbReference type="OrthoDB" id="6421145at2759"/>